<dbReference type="PANTHER" id="PTHR39335">
    <property type="entry name" value="BLL4220 PROTEIN"/>
    <property type="match status" value="1"/>
</dbReference>
<gene>
    <name evidence="1" type="ORF">GCM10023214_33780</name>
</gene>
<keyword evidence="2" id="KW-1185">Reference proteome</keyword>
<sequence>MRVDVTALAPDREGSLFVMQRKPRSVIPIAVAGLAVFAVTTGCDVSSPYSSAAGRSGMATMGTSDIGPALTAVRAFDLGQIVVDGGGFTIYRYDRDSANPPKSTCTGACAQQWKPVPAAATEHLTGLDQSLVGTLTRDDGTDQATLGGWPLYRYTKDEMPGETAGQGMAGAWFPITPRGEKVLKATDPGRSDAFGL</sequence>
<organism evidence="1 2">
    <name type="scientific">Amycolatopsis dongchuanensis</name>
    <dbReference type="NCBI Taxonomy" id="1070866"/>
    <lineage>
        <taxon>Bacteria</taxon>
        <taxon>Bacillati</taxon>
        <taxon>Actinomycetota</taxon>
        <taxon>Actinomycetes</taxon>
        <taxon>Pseudonocardiales</taxon>
        <taxon>Pseudonocardiaceae</taxon>
        <taxon>Amycolatopsis</taxon>
    </lineage>
</organism>
<dbReference type="InterPro" id="IPR005297">
    <property type="entry name" value="Lipoprotein_repeat"/>
</dbReference>
<accession>A0ABP9QMC2</accession>
<dbReference type="Proteomes" id="UP001500192">
    <property type="component" value="Unassembled WGS sequence"/>
</dbReference>
<dbReference type="PANTHER" id="PTHR39335:SF1">
    <property type="entry name" value="BLL4220 PROTEIN"/>
    <property type="match status" value="1"/>
</dbReference>
<reference evidence="2" key="1">
    <citation type="journal article" date="2019" name="Int. J. Syst. Evol. Microbiol.">
        <title>The Global Catalogue of Microorganisms (GCM) 10K type strain sequencing project: providing services to taxonomists for standard genome sequencing and annotation.</title>
        <authorList>
            <consortium name="The Broad Institute Genomics Platform"/>
            <consortium name="The Broad Institute Genome Sequencing Center for Infectious Disease"/>
            <person name="Wu L."/>
            <person name="Ma J."/>
        </authorList>
    </citation>
    <scope>NUCLEOTIDE SEQUENCE [LARGE SCALE GENOMIC DNA]</scope>
    <source>
        <strain evidence="2">JCM 18054</strain>
    </source>
</reference>
<comment type="caution">
    <text evidence="1">The sequence shown here is derived from an EMBL/GenBank/DDBJ whole genome shotgun (WGS) entry which is preliminary data.</text>
</comment>
<name>A0ABP9QMC2_9PSEU</name>
<evidence type="ECO:0000313" key="1">
    <source>
        <dbReference type="EMBL" id="GAA5164391.1"/>
    </source>
</evidence>
<dbReference type="Pfam" id="PF03640">
    <property type="entry name" value="Lipoprotein_15"/>
    <property type="match status" value="2"/>
</dbReference>
<proteinExistence type="predicted"/>
<dbReference type="EMBL" id="BAABIB010000072">
    <property type="protein sequence ID" value="GAA5164391.1"/>
    <property type="molecule type" value="Genomic_DNA"/>
</dbReference>
<protein>
    <recommendedName>
        <fullName evidence="3">Lipoprotein with Yx(FWY)xxD motif</fullName>
    </recommendedName>
</protein>
<evidence type="ECO:0008006" key="3">
    <source>
        <dbReference type="Google" id="ProtNLM"/>
    </source>
</evidence>
<evidence type="ECO:0000313" key="2">
    <source>
        <dbReference type="Proteomes" id="UP001500192"/>
    </source>
</evidence>